<evidence type="ECO:0000259" key="2">
    <source>
        <dbReference type="Pfam" id="PF12552"/>
    </source>
</evidence>
<accession>A0AAW1LJ06</accession>
<feature type="compositionally biased region" description="Polar residues" evidence="1">
    <location>
        <begin position="358"/>
        <end position="369"/>
    </location>
</feature>
<keyword evidence="6" id="KW-1185">Reference proteome</keyword>
<comment type="caution">
    <text evidence="5">The sequence shown here is derived from an EMBL/GenBank/DDBJ whole genome shotgun (WGS) entry which is preliminary data.</text>
</comment>
<evidence type="ECO:0000259" key="3">
    <source>
        <dbReference type="Pfam" id="PF14309"/>
    </source>
</evidence>
<organism evidence="5 6">
    <name type="scientific">Saponaria officinalis</name>
    <name type="common">Common soapwort</name>
    <name type="synonym">Lychnis saponaria</name>
    <dbReference type="NCBI Taxonomy" id="3572"/>
    <lineage>
        <taxon>Eukaryota</taxon>
        <taxon>Viridiplantae</taxon>
        <taxon>Streptophyta</taxon>
        <taxon>Embryophyta</taxon>
        <taxon>Tracheophyta</taxon>
        <taxon>Spermatophyta</taxon>
        <taxon>Magnoliopsida</taxon>
        <taxon>eudicotyledons</taxon>
        <taxon>Gunneridae</taxon>
        <taxon>Pentapetalae</taxon>
        <taxon>Caryophyllales</taxon>
        <taxon>Caryophyllaceae</taxon>
        <taxon>Caryophylleae</taxon>
        <taxon>Saponaria</taxon>
    </lineage>
</organism>
<dbReference type="PANTHER" id="PTHR46634">
    <property type="entry name" value="M REDUCTASE II SUBUNIT GAMMA, PUTATIVE (DUF3741)-RELATED"/>
    <property type="match status" value="1"/>
</dbReference>
<feature type="domain" description="DUF4378" evidence="3">
    <location>
        <begin position="773"/>
        <end position="940"/>
    </location>
</feature>
<reference evidence="5" key="1">
    <citation type="submission" date="2024-03" db="EMBL/GenBank/DDBJ databases">
        <title>WGS assembly of Saponaria officinalis var. Norfolk2.</title>
        <authorList>
            <person name="Jenkins J."/>
            <person name="Shu S."/>
            <person name="Grimwood J."/>
            <person name="Barry K."/>
            <person name="Goodstein D."/>
            <person name="Schmutz J."/>
            <person name="Leebens-Mack J."/>
            <person name="Osbourn A."/>
        </authorList>
    </citation>
    <scope>NUCLEOTIDE SEQUENCE [LARGE SCALE GENOMIC DNA]</scope>
    <source>
        <strain evidence="5">JIC</strain>
    </source>
</reference>
<dbReference type="Proteomes" id="UP001443914">
    <property type="component" value="Unassembled WGS sequence"/>
</dbReference>
<name>A0AAW1LJ06_SAPOF</name>
<dbReference type="Pfam" id="PF12552">
    <property type="entry name" value="DUF3741"/>
    <property type="match status" value="1"/>
</dbReference>
<feature type="domain" description="DUF3741" evidence="2">
    <location>
        <begin position="217"/>
        <end position="261"/>
    </location>
</feature>
<dbReference type="InterPro" id="IPR032795">
    <property type="entry name" value="DUF3741-assoc"/>
</dbReference>
<feature type="region of interest" description="Disordered" evidence="1">
    <location>
        <begin position="355"/>
        <end position="374"/>
    </location>
</feature>
<dbReference type="EMBL" id="JBDFQZ010000004">
    <property type="protein sequence ID" value="KAK9733840.1"/>
    <property type="molecule type" value="Genomic_DNA"/>
</dbReference>
<evidence type="ECO:0000256" key="1">
    <source>
        <dbReference type="SAM" id="MobiDB-lite"/>
    </source>
</evidence>
<dbReference type="Pfam" id="PF14309">
    <property type="entry name" value="DUF4378"/>
    <property type="match status" value="1"/>
</dbReference>
<feature type="domain" description="DUF3741" evidence="4">
    <location>
        <begin position="121"/>
        <end position="136"/>
    </location>
</feature>
<protein>
    <recommendedName>
        <fullName evidence="7">DUF4378 domain-containing protein</fullName>
    </recommendedName>
</protein>
<dbReference type="InterPro" id="IPR025486">
    <property type="entry name" value="DUF4378"/>
</dbReference>
<dbReference type="AlphaFoldDB" id="A0AAW1LJ06"/>
<feature type="region of interest" description="Disordered" evidence="1">
    <location>
        <begin position="188"/>
        <end position="209"/>
    </location>
</feature>
<proteinExistence type="predicted"/>
<evidence type="ECO:0000313" key="5">
    <source>
        <dbReference type="EMBL" id="KAK9733840.1"/>
    </source>
</evidence>
<dbReference type="PANTHER" id="PTHR46634:SF3">
    <property type="entry name" value="M REDUCTASE II SUBUNIT GAMMA, PUTATIVE (DUF3741)-RELATED"/>
    <property type="match status" value="1"/>
</dbReference>
<sequence length="949" mass="106389">MIVKFHMGAQMNGFHVNGKERGSEKAVPGCLGRMVNLFDLTSGISGNRLLTDKPHNDGSLLRSRSDVSRMSKIAGDETEDKVMVSELQRSSSNRKPVKMLIAQEMSKDVDLRHNTNNNSSNVVAKLMGLDTLPKQQPDKCYARKCRSEIPIGYWQEEDGFYAEKVNNDIHSHQMQNECKDIHEILQQSQRTDCRRDKSPQKGRSNENVNDKRLTLIRQKFVEAKRLATDEKLRQTKEFQDALDVLSSNGDLFLKVLQEPTSLFSQNHNGGQSIPSSPETKRITILRPSKMMADDICMAPARRDEKQVKKPFHVNQVNLWESHPNGFSPTISTWRVNNDSQTQPMRIVVLKPSPAKVNGSKTAVSSTLSSPRAAKSDDFFVQPEDEEAREAREVAKEITQQMRENLAGHRRNETLLSSVFSNGYTGDESSFEKSENEFADNNLSDSEVMSPTSRHSWDYVNRFGSPYSISSFSRATCSPESSVCREAKKRLSERWAMMASNGSIQEQRQFRRSSSTLGEMLALSEIKKPEICEEEETDSIPEDHRASTSFLNNKSGDESPRNLLRSKSLPGSSATYNVQVRDPVVCKGDVPKEITKAKASKTSFTGKVTSLFFSKNKKSRKEKHLRSNDESQLPTDDTPRSLATPERRDDHFEAALSPSVLHSRTVSVDGQDFYKGLLSVPGIQGGSQDQPSPISVLEQSFEDDEGVILSCSSSIDFQAGKLLPPSLSKSNLIDKSPPIGSISRTLSWDDTCTETGPFVSPGAEDDEGEWLYLVQSLLTMAGLDDEDEGQVGSNVARWHAPETPLDPLLREKYIDLTAKEPLHEAKRRQLRSTRKLVFDSINAALLDITGFQTPSTHRTSPYAETGPTLLADKVWAWMKGWCSGEVNYPSPDNGDNNNNSLVERWVMKDIVGTGWSDQINVEIDNIGREIEGKILEEMVEESVINYYYEY</sequence>
<dbReference type="InterPro" id="IPR022212">
    <property type="entry name" value="DUF3741"/>
</dbReference>
<evidence type="ECO:0008006" key="7">
    <source>
        <dbReference type="Google" id="ProtNLM"/>
    </source>
</evidence>
<evidence type="ECO:0000313" key="6">
    <source>
        <dbReference type="Proteomes" id="UP001443914"/>
    </source>
</evidence>
<gene>
    <name evidence="5" type="ORF">RND81_04G096000</name>
</gene>
<evidence type="ECO:0000259" key="4">
    <source>
        <dbReference type="Pfam" id="PF14383"/>
    </source>
</evidence>
<feature type="region of interest" description="Disordered" evidence="1">
    <location>
        <begin position="618"/>
        <end position="645"/>
    </location>
</feature>
<feature type="region of interest" description="Disordered" evidence="1">
    <location>
        <begin position="531"/>
        <end position="574"/>
    </location>
</feature>
<dbReference type="Pfam" id="PF14383">
    <property type="entry name" value="VARLMGL"/>
    <property type="match status" value="1"/>
</dbReference>